<dbReference type="SMART" id="SM00304">
    <property type="entry name" value="HAMP"/>
    <property type="match status" value="1"/>
</dbReference>
<keyword evidence="11 18" id="KW-1133">Transmembrane helix</keyword>
<keyword evidence="10" id="KW-0067">ATP-binding</keyword>
<dbReference type="InterPro" id="IPR004358">
    <property type="entry name" value="Sig_transdc_His_kin-like_C"/>
</dbReference>
<sequence>MQSTWSNHLQVRTSGALILVAFGIALIFFALVYPIETSRTKDQIYRVEVLLETIYKQKRNDFANAIFNGQHIAILKTLQEIDDIVDEIDNVCFYQPNGSVQYCSSNRQPIPAVLRPEDGKEQPHFATYTLGEKSYGGYLNRIDIIGERVGYLGIYYDISQVIHVQQQILTLATILFGLGVLVIILLLNVFFRRSIITPLNLLRQGMKRVADGNLGEIVALARRDEIGDMGATFNEMSKKLYRNRQELGRHQLHLEELVRERTEELTAAKDLAEAASEKQREQWKLLKTVMETIPNPMFYKDVHGKYTGCNLAYEEFMGQPRQAIVGKSVYEFIDKQTADRLSEKDAELMANPGKQSYTWRITRPDGENREVSFDKATITDDKGTVLGIVCIMSDITEMMQARRQAEQASRAKGQFLANMSHEIRTPMNGVIGMTTLLLDTDLDDKQRGYVETIRTSGDSLLYVINDILDYSKIEAGKLVLQFEEFDLREMLNDCIDILAPRAKEKNLELFCEIKPDVPVRVVSDGGRIRQILLNLAGNAVKFTETGSVSISVEKYHQKQDSTMLRFSVIDTGIGIDVQDKDALFGSFFQVDGSFTRRFGGTGLGLAISKQLVELLGGEISVDSEKGRGSTFYFTVNLHAVARIVAPEDGLVLQPVEKNLERRILLVEDNRINLQVAIGVLAKLGYRNVDTAIDGTKALEALARQAYDLVLMDLSMPEKDGFETTRLLRSSAETVRNARVPVVALTAHAMRGDRERCLEAGMNGYLSKPLDPQELDRLMTEVWRLDLSAETVMVGEAKLPQDEEPLLDFKGLVGRLLGDESLARMILEEMAKELPKELAVLVHLVHNGKQEEAGRQAHKMKGAVGNVGATVLQRIFMEMEIAGKGRQQGRLQELLPLAKTAAQDLLDEMARRHP</sequence>
<evidence type="ECO:0000259" key="22">
    <source>
        <dbReference type="PROSITE" id="PS50113"/>
    </source>
</evidence>
<dbReference type="Gene3D" id="1.20.120.160">
    <property type="entry name" value="HPT domain"/>
    <property type="match status" value="1"/>
</dbReference>
<dbReference type="InterPro" id="IPR013656">
    <property type="entry name" value="PAS_4"/>
</dbReference>
<evidence type="ECO:0000259" key="20">
    <source>
        <dbReference type="PROSITE" id="PS50110"/>
    </source>
</evidence>
<dbReference type="PROSITE" id="PS50109">
    <property type="entry name" value="HIS_KIN"/>
    <property type="match status" value="1"/>
</dbReference>
<dbReference type="OrthoDB" id="9758705at2"/>
<dbReference type="InterPro" id="IPR005467">
    <property type="entry name" value="His_kinase_dom"/>
</dbReference>
<evidence type="ECO:0000256" key="6">
    <source>
        <dbReference type="ARBA" id="ARBA00022679"/>
    </source>
</evidence>
<evidence type="ECO:0000259" key="23">
    <source>
        <dbReference type="PROSITE" id="PS50885"/>
    </source>
</evidence>
<feature type="domain" description="HPt" evidence="24">
    <location>
        <begin position="818"/>
        <end position="913"/>
    </location>
</feature>
<proteinExistence type="predicted"/>
<feature type="domain" description="PAS" evidence="21">
    <location>
        <begin position="282"/>
        <end position="352"/>
    </location>
</feature>
<feature type="domain" description="HAMP" evidence="23">
    <location>
        <begin position="193"/>
        <end position="245"/>
    </location>
</feature>
<dbReference type="GO" id="GO:0005886">
    <property type="term" value="C:plasma membrane"/>
    <property type="evidence" value="ECO:0007669"/>
    <property type="project" value="UniProtKB-SubCell"/>
</dbReference>
<dbReference type="Gene3D" id="6.10.340.10">
    <property type="match status" value="1"/>
</dbReference>
<evidence type="ECO:0000256" key="1">
    <source>
        <dbReference type="ARBA" id="ARBA00000085"/>
    </source>
</evidence>
<gene>
    <name evidence="25" type="ORF">SAMN02745220_01972</name>
</gene>
<name>A0A1M7Y5Q9_9BACT</name>
<organism evidence="25 26">
    <name type="scientific">Desulfopila aestuarii DSM 18488</name>
    <dbReference type="NCBI Taxonomy" id="1121416"/>
    <lineage>
        <taxon>Bacteria</taxon>
        <taxon>Pseudomonadati</taxon>
        <taxon>Thermodesulfobacteriota</taxon>
        <taxon>Desulfobulbia</taxon>
        <taxon>Desulfobulbales</taxon>
        <taxon>Desulfocapsaceae</taxon>
        <taxon>Desulfopila</taxon>
    </lineage>
</organism>
<dbReference type="InterPro" id="IPR000700">
    <property type="entry name" value="PAS-assoc_C"/>
</dbReference>
<dbReference type="InterPro" id="IPR001610">
    <property type="entry name" value="PAC"/>
</dbReference>
<dbReference type="AlphaFoldDB" id="A0A1M7Y5Q9"/>
<evidence type="ECO:0000256" key="13">
    <source>
        <dbReference type="ARBA" id="ARBA00023136"/>
    </source>
</evidence>
<dbReference type="InterPro" id="IPR035965">
    <property type="entry name" value="PAS-like_dom_sf"/>
</dbReference>
<dbReference type="SUPFAM" id="SSF52172">
    <property type="entry name" value="CheY-like"/>
    <property type="match status" value="1"/>
</dbReference>
<evidence type="ECO:0000256" key="16">
    <source>
        <dbReference type="PROSITE-ProRule" id="PRU00110"/>
    </source>
</evidence>
<dbReference type="FunFam" id="1.10.287.130:FF:000002">
    <property type="entry name" value="Two-component osmosensing histidine kinase"/>
    <property type="match status" value="1"/>
</dbReference>
<dbReference type="Gene3D" id="3.30.565.10">
    <property type="entry name" value="Histidine kinase-like ATPase, C-terminal domain"/>
    <property type="match status" value="1"/>
</dbReference>
<dbReference type="Pfam" id="PF08448">
    <property type="entry name" value="PAS_4"/>
    <property type="match status" value="1"/>
</dbReference>
<dbReference type="PROSITE" id="PS50885">
    <property type="entry name" value="HAMP"/>
    <property type="match status" value="1"/>
</dbReference>
<dbReference type="CDD" id="cd06225">
    <property type="entry name" value="HAMP"/>
    <property type="match status" value="1"/>
</dbReference>
<evidence type="ECO:0000256" key="2">
    <source>
        <dbReference type="ARBA" id="ARBA00004651"/>
    </source>
</evidence>
<evidence type="ECO:0000256" key="5">
    <source>
        <dbReference type="ARBA" id="ARBA00022553"/>
    </source>
</evidence>
<dbReference type="SMART" id="SM00091">
    <property type="entry name" value="PAS"/>
    <property type="match status" value="1"/>
</dbReference>
<feature type="modified residue" description="4-aspartylphosphate" evidence="17">
    <location>
        <position position="712"/>
    </location>
</feature>
<keyword evidence="8" id="KW-0547">Nucleotide-binding</keyword>
<dbReference type="InterPro" id="IPR008207">
    <property type="entry name" value="Sig_transdc_His_kin_Hpt_dom"/>
</dbReference>
<dbReference type="GO" id="GO:0000155">
    <property type="term" value="F:phosphorelay sensor kinase activity"/>
    <property type="evidence" value="ECO:0007669"/>
    <property type="project" value="InterPro"/>
</dbReference>
<dbReference type="InterPro" id="IPR001789">
    <property type="entry name" value="Sig_transdc_resp-reg_receiver"/>
</dbReference>
<dbReference type="SMART" id="SM00388">
    <property type="entry name" value="HisKA"/>
    <property type="match status" value="1"/>
</dbReference>
<dbReference type="PROSITE" id="PS50894">
    <property type="entry name" value="HPT"/>
    <property type="match status" value="1"/>
</dbReference>
<dbReference type="InterPro" id="IPR011006">
    <property type="entry name" value="CheY-like_superfamily"/>
</dbReference>
<keyword evidence="7 18" id="KW-0812">Transmembrane</keyword>
<dbReference type="InterPro" id="IPR036641">
    <property type="entry name" value="HPT_dom_sf"/>
</dbReference>
<dbReference type="Pfam" id="PF02518">
    <property type="entry name" value="HATPase_c"/>
    <property type="match status" value="1"/>
</dbReference>
<dbReference type="PANTHER" id="PTHR45339">
    <property type="entry name" value="HYBRID SIGNAL TRANSDUCTION HISTIDINE KINASE J"/>
    <property type="match status" value="1"/>
</dbReference>
<dbReference type="PROSITE" id="PS50112">
    <property type="entry name" value="PAS"/>
    <property type="match status" value="1"/>
</dbReference>
<dbReference type="Gene3D" id="3.30.450.20">
    <property type="entry name" value="PAS domain"/>
    <property type="match status" value="1"/>
</dbReference>
<dbReference type="PROSITE" id="PS50113">
    <property type="entry name" value="PAC"/>
    <property type="match status" value="1"/>
</dbReference>
<keyword evidence="9" id="KW-0418">Kinase</keyword>
<dbReference type="SUPFAM" id="SSF55874">
    <property type="entry name" value="ATPase domain of HSP90 chaperone/DNA topoisomerase II/histidine kinase"/>
    <property type="match status" value="1"/>
</dbReference>
<dbReference type="FunFam" id="3.30.565.10:FF:000010">
    <property type="entry name" value="Sensor histidine kinase RcsC"/>
    <property type="match status" value="1"/>
</dbReference>
<dbReference type="InterPro" id="IPR003594">
    <property type="entry name" value="HATPase_dom"/>
</dbReference>
<evidence type="ECO:0000256" key="10">
    <source>
        <dbReference type="ARBA" id="ARBA00022840"/>
    </source>
</evidence>
<feature type="transmembrane region" description="Helical" evidence="18">
    <location>
        <begin position="15"/>
        <end position="35"/>
    </location>
</feature>
<feature type="domain" description="Histidine kinase" evidence="19">
    <location>
        <begin position="418"/>
        <end position="639"/>
    </location>
</feature>
<dbReference type="CDD" id="cd00082">
    <property type="entry name" value="HisKA"/>
    <property type="match status" value="1"/>
</dbReference>
<keyword evidence="12" id="KW-0902">Two-component regulatory system</keyword>
<dbReference type="SUPFAM" id="SSF47226">
    <property type="entry name" value="Histidine-containing phosphotransfer domain, HPT domain"/>
    <property type="match status" value="1"/>
</dbReference>
<dbReference type="CDD" id="cd00130">
    <property type="entry name" value="PAS"/>
    <property type="match status" value="1"/>
</dbReference>
<dbReference type="InterPro" id="IPR036890">
    <property type="entry name" value="HATPase_C_sf"/>
</dbReference>
<evidence type="ECO:0000256" key="8">
    <source>
        <dbReference type="ARBA" id="ARBA00022741"/>
    </source>
</evidence>
<evidence type="ECO:0000256" key="9">
    <source>
        <dbReference type="ARBA" id="ARBA00022777"/>
    </source>
</evidence>
<dbReference type="PROSITE" id="PS50110">
    <property type="entry name" value="RESPONSE_REGULATORY"/>
    <property type="match status" value="1"/>
</dbReference>
<dbReference type="EMBL" id="FRFE01000008">
    <property type="protein sequence ID" value="SHO47804.1"/>
    <property type="molecule type" value="Genomic_DNA"/>
</dbReference>
<dbReference type="GO" id="GO:0005524">
    <property type="term" value="F:ATP binding"/>
    <property type="evidence" value="ECO:0007669"/>
    <property type="project" value="UniProtKB-KW"/>
</dbReference>
<feature type="domain" description="Response regulatory" evidence="20">
    <location>
        <begin position="662"/>
        <end position="782"/>
    </location>
</feature>
<evidence type="ECO:0000256" key="3">
    <source>
        <dbReference type="ARBA" id="ARBA00012438"/>
    </source>
</evidence>
<dbReference type="SUPFAM" id="SSF158472">
    <property type="entry name" value="HAMP domain-like"/>
    <property type="match status" value="1"/>
</dbReference>
<dbReference type="SMART" id="SM00387">
    <property type="entry name" value="HATPase_c"/>
    <property type="match status" value="1"/>
</dbReference>
<evidence type="ECO:0000256" key="4">
    <source>
        <dbReference type="ARBA" id="ARBA00022475"/>
    </source>
</evidence>
<dbReference type="InterPro" id="IPR000014">
    <property type="entry name" value="PAS"/>
</dbReference>
<dbReference type="SMART" id="SM00086">
    <property type="entry name" value="PAC"/>
    <property type="match status" value="1"/>
</dbReference>
<dbReference type="InterPro" id="IPR036097">
    <property type="entry name" value="HisK_dim/P_sf"/>
</dbReference>
<dbReference type="PRINTS" id="PR00344">
    <property type="entry name" value="BCTRLSENSOR"/>
</dbReference>
<dbReference type="EC" id="2.7.13.3" evidence="3"/>
<dbReference type="Gene3D" id="1.10.287.130">
    <property type="match status" value="1"/>
</dbReference>
<dbReference type="InterPro" id="IPR003661">
    <property type="entry name" value="HisK_dim/P_dom"/>
</dbReference>
<dbReference type="Pfam" id="PF00672">
    <property type="entry name" value="HAMP"/>
    <property type="match status" value="1"/>
</dbReference>
<dbReference type="CDD" id="cd17546">
    <property type="entry name" value="REC_hyHK_CKI1_RcsC-like"/>
    <property type="match status" value="1"/>
</dbReference>
<dbReference type="SUPFAM" id="SSF55785">
    <property type="entry name" value="PYP-like sensor domain (PAS domain)"/>
    <property type="match status" value="1"/>
</dbReference>
<dbReference type="Pfam" id="PF00512">
    <property type="entry name" value="HisKA"/>
    <property type="match status" value="1"/>
</dbReference>
<keyword evidence="6" id="KW-0808">Transferase</keyword>
<evidence type="ECO:0000259" key="21">
    <source>
        <dbReference type="PROSITE" id="PS50112"/>
    </source>
</evidence>
<evidence type="ECO:0000256" key="14">
    <source>
        <dbReference type="ARBA" id="ARBA00064003"/>
    </source>
</evidence>
<protein>
    <recommendedName>
        <fullName evidence="15">Sensory/regulatory protein RpfC</fullName>
        <ecNumber evidence="3">2.7.13.3</ecNumber>
    </recommendedName>
</protein>
<dbReference type="SUPFAM" id="SSF47384">
    <property type="entry name" value="Homodimeric domain of signal transducing histidine kinase"/>
    <property type="match status" value="1"/>
</dbReference>
<dbReference type="Proteomes" id="UP000184603">
    <property type="component" value="Unassembled WGS sequence"/>
</dbReference>
<dbReference type="Pfam" id="PF00072">
    <property type="entry name" value="Response_reg"/>
    <property type="match status" value="1"/>
</dbReference>
<evidence type="ECO:0000313" key="25">
    <source>
        <dbReference type="EMBL" id="SHO47804.1"/>
    </source>
</evidence>
<evidence type="ECO:0000256" key="11">
    <source>
        <dbReference type="ARBA" id="ARBA00022989"/>
    </source>
</evidence>
<dbReference type="RefSeq" id="WP_073613279.1">
    <property type="nucleotide sequence ID" value="NZ_FRFE01000008.1"/>
</dbReference>
<accession>A0A1M7Y5Q9</accession>
<dbReference type="Pfam" id="PF01627">
    <property type="entry name" value="Hpt"/>
    <property type="match status" value="1"/>
</dbReference>
<evidence type="ECO:0000256" key="7">
    <source>
        <dbReference type="ARBA" id="ARBA00022692"/>
    </source>
</evidence>
<keyword evidence="5 17" id="KW-0597">Phosphoprotein</keyword>
<keyword evidence="26" id="KW-1185">Reference proteome</keyword>
<evidence type="ECO:0000256" key="12">
    <source>
        <dbReference type="ARBA" id="ARBA00023012"/>
    </source>
</evidence>
<comment type="subunit">
    <text evidence="14">At low DSF concentrations, interacts with RpfF.</text>
</comment>
<feature type="transmembrane region" description="Helical" evidence="18">
    <location>
        <begin position="168"/>
        <end position="191"/>
    </location>
</feature>
<evidence type="ECO:0000313" key="26">
    <source>
        <dbReference type="Proteomes" id="UP000184603"/>
    </source>
</evidence>
<dbReference type="Gene3D" id="3.40.50.2300">
    <property type="match status" value="1"/>
</dbReference>
<evidence type="ECO:0000259" key="24">
    <source>
        <dbReference type="PROSITE" id="PS50894"/>
    </source>
</evidence>
<dbReference type="NCBIfam" id="TIGR00229">
    <property type="entry name" value="sensory_box"/>
    <property type="match status" value="1"/>
</dbReference>
<dbReference type="CDD" id="cd16922">
    <property type="entry name" value="HATPase_EvgS-ArcB-TorS-like"/>
    <property type="match status" value="1"/>
</dbReference>
<keyword evidence="13 18" id="KW-0472">Membrane</keyword>
<feature type="domain" description="PAC" evidence="22">
    <location>
        <begin position="355"/>
        <end position="407"/>
    </location>
</feature>
<dbReference type="InterPro" id="IPR003660">
    <property type="entry name" value="HAMP_dom"/>
</dbReference>
<comment type="subcellular location">
    <subcellularLocation>
        <location evidence="2">Cell membrane</location>
        <topology evidence="2">Multi-pass membrane protein</topology>
    </subcellularLocation>
</comment>
<feature type="modified residue" description="Phosphohistidine" evidence="16">
    <location>
        <position position="857"/>
    </location>
</feature>
<dbReference type="SMART" id="SM00448">
    <property type="entry name" value="REC"/>
    <property type="match status" value="1"/>
</dbReference>
<dbReference type="PANTHER" id="PTHR45339:SF1">
    <property type="entry name" value="HYBRID SIGNAL TRANSDUCTION HISTIDINE KINASE J"/>
    <property type="match status" value="1"/>
</dbReference>
<evidence type="ECO:0000259" key="19">
    <source>
        <dbReference type="PROSITE" id="PS50109"/>
    </source>
</evidence>
<dbReference type="STRING" id="1121416.SAMN02745220_01972"/>
<evidence type="ECO:0000256" key="15">
    <source>
        <dbReference type="ARBA" id="ARBA00068150"/>
    </source>
</evidence>
<comment type="catalytic activity">
    <reaction evidence="1">
        <text>ATP + protein L-histidine = ADP + protein N-phospho-L-histidine.</text>
        <dbReference type="EC" id="2.7.13.3"/>
    </reaction>
</comment>
<keyword evidence="4" id="KW-1003">Cell membrane</keyword>
<evidence type="ECO:0000256" key="18">
    <source>
        <dbReference type="SAM" id="Phobius"/>
    </source>
</evidence>
<reference evidence="25 26" key="1">
    <citation type="submission" date="2016-12" db="EMBL/GenBank/DDBJ databases">
        <authorList>
            <person name="Song W.-J."/>
            <person name="Kurnit D.M."/>
        </authorList>
    </citation>
    <scope>NUCLEOTIDE SEQUENCE [LARGE SCALE GENOMIC DNA]</scope>
    <source>
        <strain evidence="25 26">DSM 18488</strain>
    </source>
</reference>
<evidence type="ECO:0000256" key="17">
    <source>
        <dbReference type="PROSITE-ProRule" id="PRU00169"/>
    </source>
</evidence>